<feature type="transmembrane region" description="Helical" evidence="1">
    <location>
        <begin position="6"/>
        <end position="26"/>
    </location>
</feature>
<dbReference type="Gene3D" id="2.60.120.200">
    <property type="match status" value="1"/>
</dbReference>
<dbReference type="Pfam" id="PF13385">
    <property type="entry name" value="Laminin_G_3"/>
    <property type="match status" value="1"/>
</dbReference>
<keyword evidence="1" id="KW-0472">Membrane</keyword>
<keyword evidence="1" id="KW-0812">Transmembrane</keyword>
<name>A0A6C0LZE1_9ZZZZ</name>
<dbReference type="AlphaFoldDB" id="A0A6C0LZE1"/>
<evidence type="ECO:0008006" key="3">
    <source>
        <dbReference type="Google" id="ProtNLM"/>
    </source>
</evidence>
<evidence type="ECO:0000313" key="2">
    <source>
        <dbReference type="EMBL" id="QHU35395.1"/>
    </source>
</evidence>
<accession>A0A6C0LZE1</accession>
<dbReference type="SUPFAM" id="SSF49899">
    <property type="entry name" value="Concanavalin A-like lectins/glucanases"/>
    <property type="match status" value="1"/>
</dbReference>
<dbReference type="InterPro" id="IPR013320">
    <property type="entry name" value="ConA-like_dom_sf"/>
</dbReference>
<reference evidence="2" key="1">
    <citation type="journal article" date="2020" name="Nature">
        <title>Giant virus diversity and host interactions through global metagenomics.</title>
        <authorList>
            <person name="Schulz F."/>
            <person name="Roux S."/>
            <person name="Paez-Espino D."/>
            <person name="Jungbluth S."/>
            <person name="Walsh D.A."/>
            <person name="Denef V.J."/>
            <person name="McMahon K.D."/>
            <person name="Konstantinidis K.T."/>
            <person name="Eloe-Fadrosh E.A."/>
            <person name="Kyrpides N.C."/>
            <person name="Woyke T."/>
        </authorList>
    </citation>
    <scope>NUCLEOTIDE SEQUENCE</scope>
    <source>
        <strain evidence="2">GVMAG-S-1017745-26</strain>
    </source>
</reference>
<evidence type="ECO:0000256" key="1">
    <source>
        <dbReference type="SAM" id="Phobius"/>
    </source>
</evidence>
<organism evidence="2">
    <name type="scientific">viral metagenome</name>
    <dbReference type="NCBI Taxonomy" id="1070528"/>
    <lineage>
        <taxon>unclassified sequences</taxon>
        <taxon>metagenomes</taxon>
        <taxon>organismal metagenomes</taxon>
    </lineage>
</organism>
<dbReference type="EMBL" id="MN740589">
    <property type="protein sequence ID" value="QHU35395.1"/>
    <property type="molecule type" value="Genomic_DNA"/>
</dbReference>
<keyword evidence="1" id="KW-1133">Transmembrane helix</keyword>
<sequence>MNKTVLYILVFIGIVLIIRFTQKFIWRNVKFIFDYPRNAKKQLVVSSKTLIPSKNEGISWSLSFWIYIDNWDYLYLAPKKIISWEENAYIWLSKKSNDLNIQIPIDNRTNSSEKIQFKSVPIQKWIHCCVILENRYVDLWMNGKLYHSKKLSSVPRFDYTKDLYVTPGGNKGGFSGHISRFRYYNIPIKKNLIQYLYRDGPINRNPIPNLIGYFKKLAGSVKFNVKLDVDVGTD</sequence>
<proteinExistence type="predicted"/>
<protein>
    <recommendedName>
        <fullName evidence="3">LamG domain-containing protein</fullName>
    </recommendedName>
</protein>